<feature type="compositionally biased region" description="Polar residues" evidence="1">
    <location>
        <begin position="126"/>
        <end position="140"/>
    </location>
</feature>
<reference evidence="2 3" key="1">
    <citation type="submission" date="2022-12" db="EMBL/GenBank/DDBJ databases">
        <title>Chromosome-level genome of Tegillarca granosa.</title>
        <authorList>
            <person name="Kim J."/>
        </authorList>
    </citation>
    <scope>NUCLEOTIDE SEQUENCE [LARGE SCALE GENOMIC DNA]</scope>
    <source>
        <strain evidence="2">Teg-2019</strain>
        <tissue evidence="2">Adductor muscle</tissue>
    </source>
</reference>
<dbReference type="EMBL" id="JARBDR010000141">
    <property type="protein sequence ID" value="KAJ8320756.1"/>
    <property type="molecule type" value="Genomic_DNA"/>
</dbReference>
<sequence>MKARWDSRNIKEEEKKEEKIVDDKDMEKWEKENGCEKIKYENGQEYFNFVTDGDKEKELAAKCLRLLLRGRGPLTPPAVKTPMSESVMSSATSASEESEAMTSGDSMVNSMSSSSASDLFKPNNPSPQIQLSKSCDSLNAPSPEVPDRKMSLPVKPTRPETDDENYVPMIEEIRVSPVVSRKGYLNFLEDKHSGWIKRWVVGVIL</sequence>
<proteinExistence type="predicted"/>
<evidence type="ECO:0000313" key="3">
    <source>
        <dbReference type="Proteomes" id="UP001217089"/>
    </source>
</evidence>
<gene>
    <name evidence="2" type="ORF">KUTeg_002343</name>
</gene>
<accession>A0ABQ9FX99</accession>
<feature type="region of interest" description="Disordered" evidence="1">
    <location>
        <begin position="71"/>
        <end position="165"/>
    </location>
</feature>
<name>A0ABQ9FX99_TEGGR</name>
<keyword evidence="3" id="KW-1185">Reference proteome</keyword>
<dbReference type="Proteomes" id="UP001217089">
    <property type="component" value="Unassembled WGS sequence"/>
</dbReference>
<protein>
    <submittedName>
        <fullName evidence="2">Uncharacterized protein</fullName>
    </submittedName>
</protein>
<evidence type="ECO:0000256" key="1">
    <source>
        <dbReference type="SAM" id="MobiDB-lite"/>
    </source>
</evidence>
<organism evidence="2 3">
    <name type="scientific">Tegillarca granosa</name>
    <name type="common">Malaysian cockle</name>
    <name type="synonym">Anadara granosa</name>
    <dbReference type="NCBI Taxonomy" id="220873"/>
    <lineage>
        <taxon>Eukaryota</taxon>
        <taxon>Metazoa</taxon>
        <taxon>Spiralia</taxon>
        <taxon>Lophotrochozoa</taxon>
        <taxon>Mollusca</taxon>
        <taxon>Bivalvia</taxon>
        <taxon>Autobranchia</taxon>
        <taxon>Pteriomorphia</taxon>
        <taxon>Arcoida</taxon>
        <taxon>Arcoidea</taxon>
        <taxon>Arcidae</taxon>
        <taxon>Tegillarca</taxon>
    </lineage>
</organism>
<evidence type="ECO:0000313" key="2">
    <source>
        <dbReference type="EMBL" id="KAJ8320756.1"/>
    </source>
</evidence>
<feature type="compositionally biased region" description="Low complexity" evidence="1">
    <location>
        <begin position="83"/>
        <end position="117"/>
    </location>
</feature>
<comment type="caution">
    <text evidence="2">The sequence shown here is derived from an EMBL/GenBank/DDBJ whole genome shotgun (WGS) entry which is preliminary data.</text>
</comment>